<evidence type="ECO:0000256" key="4">
    <source>
        <dbReference type="ARBA" id="ARBA00023136"/>
    </source>
</evidence>
<dbReference type="PRINTS" id="PR01434">
    <property type="entry name" value="NADHDHGNASE5"/>
</dbReference>
<feature type="transmembrane region" description="Helical" evidence="5">
    <location>
        <begin position="521"/>
        <end position="543"/>
    </location>
</feature>
<feature type="transmembrane region" description="Helical" evidence="5">
    <location>
        <begin position="593"/>
        <end position="617"/>
    </location>
</feature>
<evidence type="ECO:0000256" key="1">
    <source>
        <dbReference type="ARBA" id="ARBA00004141"/>
    </source>
</evidence>
<dbReference type="InterPro" id="IPR001750">
    <property type="entry name" value="ND/Mrp_TM"/>
</dbReference>
<feature type="transmembrane region" description="Helical" evidence="5">
    <location>
        <begin position="12"/>
        <end position="32"/>
    </location>
</feature>
<feature type="transmembrane region" description="Helical" evidence="5">
    <location>
        <begin position="482"/>
        <end position="500"/>
    </location>
</feature>
<dbReference type="GeneID" id="76206625"/>
<evidence type="ECO:0000256" key="2">
    <source>
        <dbReference type="ARBA" id="ARBA00022692"/>
    </source>
</evidence>
<organism evidence="7 8">
    <name type="scientific">Vulcanisaeta souniana JCM 11219</name>
    <dbReference type="NCBI Taxonomy" id="1293586"/>
    <lineage>
        <taxon>Archaea</taxon>
        <taxon>Thermoproteota</taxon>
        <taxon>Thermoprotei</taxon>
        <taxon>Thermoproteales</taxon>
        <taxon>Thermoproteaceae</taxon>
        <taxon>Vulcanisaeta</taxon>
    </lineage>
</organism>
<name>A0ABN6SQG2_9CREN</name>
<keyword evidence="4 5" id="KW-0472">Membrane</keyword>
<feature type="transmembrane region" description="Helical" evidence="5">
    <location>
        <begin position="324"/>
        <end position="345"/>
    </location>
</feature>
<keyword evidence="2 5" id="KW-0812">Transmembrane</keyword>
<feature type="transmembrane region" description="Helical" evidence="5">
    <location>
        <begin position="388"/>
        <end position="419"/>
    </location>
</feature>
<evidence type="ECO:0000256" key="5">
    <source>
        <dbReference type="SAM" id="Phobius"/>
    </source>
</evidence>
<feature type="transmembrane region" description="Helical" evidence="5">
    <location>
        <begin position="549"/>
        <end position="572"/>
    </location>
</feature>
<dbReference type="Pfam" id="PF00361">
    <property type="entry name" value="Proton_antipo_M"/>
    <property type="match status" value="1"/>
</dbReference>
<evidence type="ECO:0000259" key="6">
    <source>
        <dbReference type="Pfam" id="PF00361"/>
    </source>
</evidence>
<feature type="transmembrane region" description="Helical" evidence="5">
    <location>
        <begin position="44"/>
        <end position="64"/>
    </location>
</feature>
<sequence length="673" mass="73489">MGMFSSLLGELMGLMLLSPIILASPIAIYWLFNQDPRKARPLAYLAVIGLGISAVTATYIEAAFPWENIAYNMPWMILPSSSSSITIYVSFIVDFLSRNMGLLTAWLAFIIGVYSLDYLANDYRLGWFWFFFNLFTASMLLTVYANDLLFMFIGWEGLGFSSWALIGHWYKDDDELSYVGRVGDKLVLDKPAWTTPSYAAYRAIATIRFGDMPMLGAIAAIGILGGSLILTPVNGVPAINWSSIISTLGVGGTVALLLAFMLGPYTKSAQVPFNDWLLTAMTGPTSVSALLHSATMVAAGVYIFMRLTESLYTAGVITYPGVEIMYLATVYIGLLTALLGALFAMMIDERKVILAGSTMSSLGFMMGVTALTPFIPQSPFVTITIGQYVVPLAVLVAFSYLIVHALSKATLFLVSGHLIHVTHTRFNMGNLELGRRMKLAFYATLAAAITLGGVPPLAGYWVHAAMDEVTTASISVVGYGTYALMILTTLAYVAFLARFTSLNFIKGETPHTHEEHGRYPLMVAAYTITGTAALATLALPFVIKPAAPVFISAGIDSTVMAIGVILWIIFAAALIKPRVGNLGIITRIFERRYYLQAFMDVVLAGFGSILTLVAFYIYKGIDAFFNFIIPDATIVLSRYIRSIQRGYLRTYLEVLLLTLAVVILIILIIITLL</sequence>
<feature type="transmembrane region" description="Helical" evidence="5">
    <location>
        <begin position="126"/>
        <end position="145"/>
    </location>
</feature>
<feature type="transmembrane region" description="Helical" evidence="5">
    <location>
        <begin position="652"/>
        <end position="672"/>
    </location>
</feature>
<dbReference type="PANTHER" id="PTHR42829">
    <property type="entry name" value="NADH-UBIQUINONE OXIDOREDUCTASE CHAIN 5"/>
    <property type="match status" value="1"/>
</dbReference>
<evidence type="ECO:0000313" key="7">
    <source>
        <dbReference type="EMBL" id="BDR91985.1"/>
    </source>
</evidence>
<evidence type="ECO:0000256" key="3">
    <source>
        <dbReference type="ARBA" id="ARBA00022989"/>
    </source>
</evidence>
<feature type="transmembrane region" description="Helical" evidence="5">
    <location>
        <begin position="103"/>
        <end position="120"/>
    </location>
</feature>
<evidence type="ECO:0000313" key="8">
    <source>
        <dbReference type="Proteomes" id="UP001060771"/>
    </source>
</evidence>
<dbReference type="InterPro" id="IPR003945">
    <property type="entry name" value="NU5C-like"/>
</dbReference>
<feature type="transmembrane region" description="Helical" evidence="5">
    <location>
        <begin position="276"/>
        <end position="304"/>
    </location>
</feature>
<dbReference type="EMBL" id="AP026830">
    <property type="protein sequence ID" value="BDR91985.1"/>
    <property type="molecule type" value="Genomic_DNA"/>
</dbReference>
<feature type="transmembrane region" description="Helical" evidence="5">
    <location>
        <begin position="352"/>
        <end position="376"/>
    </location>
</feature>
<keyword evidence="8" id="KW-1185">Reference proteome</keyword>
<feature type="domain" description="NADH:quinone oxidoreductase/Mrp antiporter transmembrane" evidence="6">
    <location>
        <begin position="192"/>
        <end position="464"/>
    </location>
</feature>
<feature type="transmembrane region" description="Helical" evidence="5">
    <location>
        <begin position="439"/>
        <end position="462"/>
    </location>
</feature>
<comment type="subcellular location">
    <subcellularLocation>
        <location evidence="1">Membrane</location>
        <topology evidence="1">Multi-pass membrane protein</topology>
    </subcellularLocation>
</comment>
<reference evidence="8" key="1">
    <citation type="submission" date="2022-09" db="EMBL/GenBank/DDBJ databases">
        <title>Complete genome sequence of Vulcanisaeta souniana.</title>
        <authorList>
            <person name="Kato S."/>
            <person name="Itoh T."/>
            <person name="Ohkuma M."/>
        </authorList>
    </citation>
    <scope>NUCLEOTIDE SEQUENCE [LARGE SCALE GENOMIC DNA]</scope>
    <source>
        <strain evidence="8">JCM 11219</strain>
    </source>
</reference>
<dbReference type="Proteomes" id="UP001060771">
    <property type="component" value="Chromosome"/>
</dbReference>
<feature type="transmembrane region" description="Helical" evidence="5">
    <location>
        <begin position="212"/>
        <end position="233"/>
    </location>
</feature>
<feature type="transmembrane region" description="Helical" evidence="5">
    <location>
        <begin position="76"/>
        <end position="96"/>
    </location>
</feature>
<feature type="transmembrane region" description="Helical" evidence="5">
    <location>
        <begin position="239"/>
        <end position="264"/>
    </location>
</feature>
<protein>
    <submittedName>
        <fullName evidence="7">F420H(2):quinone oxidoreductase</fullName>
    </submittedName>
</protein>
<dbReference type="PANTHER" id="PTHR42829:SF2">
    <property type="entry name" value="NADH-UBIQUINONE OXIDOREDUCTASE CHAIN 5"/>
    <property type="match status" value="1"/>
</dbReference>
<dbReference type="RefSeq" id="WP_229709662.1">
    <property type="nucleotide sequence ID" value="NZ_AP026830.1"/>
</dbReference>
<keyword evidence="3 5" id="KW-1133">Transmembrane helix</keyword>
<accession>A0ABN6SQG2</accession>
<proteinExistence type="predicted"/>
<gene>
    <name evidence="7" type="ORF">Vsou_10780</name>
</gene>